<dbReference type="Proteomes" id="UP001221413">
    <property type="component" value="Unassembled WGS sequence"/>
</dbReference>
<feature type="transmembrane region" description="Helical" evidence="1">
    <location>
        <begin position="194"/>
        <end position="216"/>
    </location>
</feature>
<accession>A0AAD6J058</accession>
<protein>
    <submittedName>
        <fullName evidence="2">Uncharacterized protein</fullName>
    </submittedName>
</protein>
<sequence>MFEFPRMECPPETLVPNPATHKLDRIPPLINFETQTYAIRNHRPAAMSAAIATPQPRTLNVTIDYSGMLPDWSKWCPWLSKIMQLRIDGIIIPALQAPQGKAADVSDRQYLEEIREHYRPFGIRNLIYTESEATLTYRHMNDDANSPLQVYTVPLSKYPSRQNYRIHDSVTRAKDQHLQMNLQSRLARAGVRPYTLFMAIIAAIVVIVITSIQAVAEFKKTKSAKGKHLVTKAVINLGFRLYLTAMAANNQIQGTRTLQARFRYPNSFKWDTPYKALNCKRDGLLWISKLARFESVSMTLHNFWLNTPNIPDRRYVIDMRTYRPFFVKLMYREERITFRRDDPGAQPFNIPPTLPPGAPDTHRVHPAVLAGETGPLDVDFEFTLFAKILITAFVPVAVALAVALFVATLTRALTNDLPIPPSDGLAASSTKNEM</sequence>
<name>A0AAD6J058_DREDA</name>
<evidence type="ECO:0000256" key="1">
    <source>
        <dbReference type="SAM" id="Phobius"/>
    </source>
</evidence>
<reference evidence="2" key="1">
    <citation type="submission" date="2023-01" db="EMBL/GenBank/DDBJ databases">
        <title>The chitinases involved in constricting ring structure development in the nematode-trapping fungus Drechslerella dactyloides.</title>
        <authorList>
            <person name="Wang R."/>
            <person name="Zhang L."/>
            <person name="Tang P."/>
            <person name="Li S."/>
            <person name="Liang L."/>
        </authorList>
    </citation>
    <scope>NUCLEOTIDE SEQUENCE</scope>
    <source>
        <strain evidence="2">YMF1.00031</strain>
    </source>
</reference>
<organism evidence="2 3">
    <name type="scientific">Drechslerella dactyloides</name>
    <name type="common">Nematode-trapping fungus</name>
    <name type="synonym">Arthrobotrys dactyloides</name>
    <dbReference type="NCBI Taxonomy" id="74499"/>
    <lineage>
        <taxon>Eukaryota</taxon>
        <taxon>Fungi</taxon>
        <taxon>Dikarya</taxon>
        <taxon>Ascomycota</taxon>
        <taxon>Pezizomycotina</taxon>
        <taxon>Orbiliomycetes</taxon>
        <taxon>Orbiliales</taxon>
        <taxon>Orbiliaceae</taxon>
        <taxon>Drechslerella</taxon>
    </lineage>
</organism>
<gene>
    <name evidence="2" type="ORF">Dda_2524</name>
</gene>
<keyword evidence="1" id="KW-0472">Membrane</keyword>
<feature type="transmembrane region" description="Helical" evidence="1">
    <location>
        <begin position="384"/>
        <end position="407"/>
    </location>
</feature>
<keyword evidence="1" id="KW-0812">Transmembrane</keyword>
<dbReference type="AlphaFoldDB" id="A0AAD6J058"/>
<dbReference type="EMBL" id="JAQGDS010000003">
    <property type="protein sequence ID" value="KAJ6261726.1"/>
    <property type="molecule type" value="Genomic_DNA"/>
</dbReference>
<keyword evidence="1" id="KW-1133">Transmembrane helix</keyword>
<proteinExistence type="predicted"/>
<evidence type="ECO:0000313" key="3">
    <source>
        <dbReference type="Proteomes" id="UP001221413"/>
    </source>
</evidence>
<evidence type="ECO:0000313" key="2">
    <source>
        <dbReference type="EMBL" id="KAJ6261726.1"/>
    </source>
</evidence>
<keyword evidence="3" id="KW-1185">Reference proteome</keyword>
<comment type="caution">
    <text evidence="2">The sequence shown here is derived from an EMBL/GenBank/DDBJ whole genome shotgun (WGS) entry which is preliminary data.</text>
</comment>